<evidence type="ECO:0000256" key="7">
    <source>
        <dbReference type="SAM" id="MobiDB-lite"/>
    </source>
</evidence>
<dbReference type="Proteomes" id="UP000177026">
    <property type="component" value="Unassembled WGS sequence"/>
</dbReference>
<feature type="compositionally biased region" description="Polar residues" evidence="7">
    <location>
        <begin position="181"/>
        <end position="194"/>
    </location>
</feature>
<feature type="region of interest" description="Disordered" evidence="7">
    <location>
        <begin position="171"/>
        <end position="194"/>
    </location>
</feature>
<evidence type="ECO:0000256" key="1">
    <source>
        <dbReference type="ARBA" id="ARBA00004370"/>
    </source>
</evidence>
<evidence type="ECO:0000313" key="8">
    <source>
        <dbReference type="EMBL" id="OGK19308.1"/>
    </source>
</evidence>
<organism evidence="8 9">
    <name type="scientific">Candidatus Roizmanbacteria bacterium RIFCSPHIGHO2_01_FULL_39_8</name>
    <dbReference type="NCBI Taxonomy" id="1802033"/>
    <lineage>
        <taxon>Bacteria</taxon>
        <taxon>Candidatus Roizmaniibacteriota</taxon>
    </lineage>
</organism>
<dbReference type="GO" id="GO:0046933">
    <property type="term" value="F:proton-transporting ATP synthase activity, rotational mechanism"/>
    <property type="evidence" value="ECO:0007669"/>
    <property type="project" value="InterPro"/>
</dbReference>
<reference evidence="8 9" key="1">
    <citation type="journal article" date="2016" name="Nat. Commun.">
        <title>Thousands of microbial genomes shed light on interconnected biogeochemical processes in an aquifer system.</title>
        <authorList>
            <person name="Anantharaman K."/>
            <person name="Brown C.T."/>
            <person name="Hug L.A."/>
            <person name="Sharon I."/>
            <person name="Castelle C.J."/>
            <person name="Probst A.J."/>
            <person name="Thomas B.C."/>
            <person name="Singh A."/>
            <person name="Wilkins M.J."/>
            <person name="Karaoz U."/>
            <person name="Brodie E.L."/>
            <person name="Williams K.H."/>
            <person name="Hubbard S.S."/>
            <person name="Banfield J.F."/>
        </authorList>
    </citation>
    <scope>NUCLEOTIDE SEQUENCE [LARGE SCALE GENOMIC DNA]</scope>
</reference>
<evidence type="ECO:0000256" key="6">
    <source>
        <dbReference type="ARBA" id="ARBA00023310"/>
    </source>
</evidence>
<evidence type="ECO:0000256" key="4">
    <source>
        <dbReference type="ARBA" id="ARBA00023065"/>
    </source>
</evidence>
<dbReference type="Pfam" id="PF00213">
    <property type="entry name" value="OSCP"/>
    <property type="match status" value="1"/>
</dbReference>
<evidence type="ECO:0000313" key="9">
    <source>
        <dbReference type="Proteomes" id="UP000177026"/>
    </source>
</evidence>
<comment type="caution">
    <text evidence="8">The sequence shown here is derived from an EMBL/GenBank/DDBJ whole genome shotgun (WGS) entry which is preliminary data.</text>
</comment>
<gene>
    <name evidence="8" type="ORF">A2866_06575</name>
</gene>
<protein>
    <submittedName>
        <fullName evidence="8">Uncharacterized protein</fullName>
    </submittedName>
</protein>
<accession>A0A1F7GK43</accession>
<evidence type="ECO:0000256" key="5">
    <source>
        <dbReference type="ARBA" id="ARBA00023136"/>
    </source>
</evidence>
<keyword evidence="2" id="KW-0813">Transport</keyword>
<proteinExistence type="predicted"/>
<evidence type="ECO:0000256" key="2">
    <source>
        <dbReference type="ARBA" id="ARBA00022448"/>
    </source>
</evidence>
<dbReference type="AlphaFoldDB" id="A0A1F7GK43"/>
<dbReference type="GO" id="GO:0016020">
    <property type="term" value="C:membrane"/>
    <property type="evidence" value="ECO:0007669"/>
    <property type="project" value="UniProtKB-SubCell"/>
</dbReference>
<name>A0A1F7GK43_9BACT</name>
<dbReference type="InterPro" id="IPR000711">
    <property type="entry name" value="ATPase_OSCP/dsu"/>
</dbReference>
<comment type="subcellular location">
    <subcellularLocation>
        <location evidence="1">Membrane</location>
    </subcellularLocation>
</comment>
<keyword evidence="5" id="KW-0472">Membrane</keyword>
<keyword evidence="6" id="KW-0066">ATP synthesis</keyword>
<sequence length="194" mass="22197">MIKSSYLFYFLSLIKTKKHAEEVIGKIDELKQSLYNKRVDLDKKMGELFSYEMKEKMKAYSLQQQVNLNDPDSFGKFLTELRSYIKNLPVVTVVVASEQNEGLVDEASNWFMEAFGKNVLLDIQVDPALIGGAKIIFNDKEKDFSLLKKLNDMYSPEDLEKMIHEIRRGKQIPQEAPVKTNGKQPQPITTSVAA</sequence>
<keyword evidence="3" id="KW-0375">Hydrogen ion transport</keyword>
<dbReference type="EMBL" id="MFZI01000050">
    <property type="protein sequence ID" value="OGK19308.1"/>
    <property type="molecule type" value="Genomic_DNA"/>
</dbReference>
<keyword evidence="4" id="KW-0406">Ion transport</keyword>
<evidence type="ECO:0000256" key="3">
    <source>
        <dbReference type="ARBA" id="ARBA00022781"/>
    </source>
</evidence>